<sequence>MATAICLPPTGIAGNLTSWLLWNIWTSRNLLVFENKVVIAKVAVGKAILSAREWLAAQVTTPPPARITHPTETPPSLDTDVIWCNTDAAWAASNLRAGAGWSLTRVSSPLMAEALAMREAVLDAKRNCLSTVWFRTDSHELARALNSKSYPVELFGVLMDIESLSLSFSFFHVSFIGREHNTVADSLAKTTLYSSLPPLVPNSCV</sequence>
<dbReference type="OrthoDB" id="1109693at2759"/>
<name>A0A8X7TMT6_BRACI</name>
<reference evidence="2 3" key="1">
    <citation type="submission" date="2020-02" db="EMBL/GenBank/DDBJ databases">
        <authorList>
            <person name="Ma Q."/>
            <person name="Huang Y."/>
            <person name="Song X."/>
            <person name="Pei D."/>
        </authorList>
    </citation>
    <scope>NUCLEOTIDE SEQUENCE [LARGE SCALE GENOMIC DNA]</scope>
    <source>
        <strain evidence="2">Sxm20200214</strain>
        <tissue evidence="2">Leaf</tissue>
    </source>
</reference>
<organism evidence="2 3">
    <name type="scientific">Brassica carinata</name>
    <name type="common">Ethiopian mustard</name>
    <name type="synonym">Abyssinian cabbage</name>
    <dbReference type="NCBI Taxonomy" id="52824"/>
    <lineage>
        <taxon>Eukaryota</taxon>
        <taxon>Viridiplantae</taxon>
        <taxon>Streptophyta</taxon>
        <taxon>Embryophyta</taxon>
        <taxon>Tracheophyta</taxon>
        <taxon>Spermatophyta</taxon>
        <taxon>Magnoliopsida</taxon>
        <taxon>eudicotyledons</taxon>
        <taxon>Gunneridae</taxon>
        <taxon>Pentapetalae</taxon>
        <taxon>rosids</taxon>
        <taxon>malvids</taxon>
        <taxon>Brassicales</taxon>
        <taxon>Brassicaceae</taxon>
        <taxon>Brassiceae</taxon>
        <taxon>Brassica</taxon>
    </lineage>
</organism>
<dbReference type="Pfam" id="PF13456">
    <property type="entry name" value="RVT_3"/>
    <property type="match status" value="1"/>
</dbReference>
<dbReference type="Proteomes" id="UP000886595">
    <property type="component" value="Unassembled WGS sequence"/>
</dbReference>
<keyword evidence="3" id="KW-1185">Reference proteome</keyword>
<evidence type="ECO:0000313" key="2">
    <source>
        <dbReference type="EMBL" id="KAG2247845.1"/>
    </source>
</evidence>
<dbReference type="PANTHER" id="PTHR47074:SF49">
    <property type="entry name" value="POLYNUCLEOTIDYL TRANSFERASE, RIBONUCLEASE H-LIKE SUPERFAMILY PROTEIN"/>
    <property type="match status" value="1"/>
</dbReference>
<dbReference type="AlphaFoldDB" id="A0A8X7TMT6"/>
<comment type="caution">
    <text evidence="2">The sequence shown here is derived from an EMBL/GenBank/DDBJ whole genome shotgun (WGS) entry which is preliminary data.</text>
</comment>
<dbReference type="InterPro" id="IPR052929">
    <property type="entry name" value="RNase_H-like_EbsB-rel"/>
</dbReference>
<dbReference type="InterPro" id="IPR044730">
    <property type="entry name" value="RNase_H-like_dom_plant"/>
</dbReference>
<dbReference type="PANTHER" id="PTHR47074">
    <property type="entry name" value="BNAC02G40300D PROTEIN"/>
    <property type="match status" value="1"/>
</dbReference>
<dbReference type="InterPro" id="IPR012337">
    <property type="entry name" value="RNaseH-like_sf"/>
</dbReference>
<accession>A0A8X7TMT6</accession>
<evidence type="ECO:0000313" key="3">
    <source>
        <dbReference type="Proteomes" id="UP000886595"/>
    </source>
</evidence>
<dbReference type="InterPro" id="IPR036397">
    <property type="entry name" value="RNaseH_sf"/>
</dbReference>
<dbReference type="SUPFAM" id="SSF53098">
    <property type="entry name" value="Ribonuclease H-like"/>
    <property type="match status" value="1"/>
</dbReference>
<feature type="domain" description="RNase H type-1" evidence="1">
    <location>
        <begin position="98"/>
        <end position="190"/>
    </location>
</feature>
<proteinExistence type="predicted"/>
<dbReference type="EMBL" id="JAAMPC010000017">
    <property type="protein sequence ID" value="KAG2247845.1"/>
    <property type="molecule type" value="Genomic_DNA"/>
</dbReference>
<dbReference type="Gene3D" id="3.30.420.10">
    <property type="entry name" value="Ribonuclease H-like superfamily/Ribonuclease H"/>
    <property type="match status" value="1"/>
</dbReference>
<dbReference type="InterPro" id="IPR002156">
    <property type="entry name" value="RNaseH_domain"/>
</dbReference>
<dbReference type="GO" id="GO:0003676">
    <property type="term" value="F:nucleic acid binding"/>
    <property type="evidence" value="ECO:0007669"/>
    <property type="project" value="InterPro"/>
</dbReference>
<evidence type="ECO:0000259" key="1">
    <source>
        <dbReference type="Pfam" id="PF13456"/>
    </source>
</evidence>
<gene>
    <name evidence="2" type="ORF">Bca52824_087473</name>
</gene>
<dbReference type="CDD" id="cd06222">
    <property type="entry name" value="RNase_H_like"/>
    <property type="match status" value="1"/>
</dbReference>
<protein>
    <recommendedName>
        <fullName evidence="1">RNase H type-1 domain-containing protein</fullName>
    </recommendedName>
</protein>
<dbReference type="GO" id="GO:0004523">
    <property type="term" value="F:RNA-DNA hybrid ribonuclease activity"/>
    <property type="evidence" value="ECO:0007669"/>
    <property type="project" value="InterPro"/>
</dbReference>